<evidence type="ECO:0000313" key="7">
    <source>
        <dbReference type="Proteomes" id="UP000253034"/>
    </source>
</evidence>
<dbReference type="EMBL" id="QPJT01000033">
    <property type="protein sequence ID" value="RCX09893.1"/>
    <property type="molecule type" value="Genomic_DNA"/>
</dbReference>
<dbReference type="PANTHER" id="PTHR32114:SF2">
    <property type="entry name" value="ABC TRANSPORTER ABCH.3"/>
    <property type="match status" value="1"/>
</dbReference>
<keyword evidence="4" id="KW-0175">Coiled coil</keyword>
<organism evidence="6 7">
    <name type="scientific">Anaerobacterium chartisolvens</name>
    <dbReference type="NCBI Taxonomy" id="1297424"/>
    <lineage>
        <taxon>Bacteria</taxon>
        <taxon>Bacillati</taxon>
        <taxon>Bacillota</taxon>
        <taxon>Clostridia</taxon>
        <taxon>Eubacteriales</taxon>
        <taxon>Oscillospiraceae</taxon>
        <taxon>Anaerobacterium</taxon>
    </lineage>
</organism>
<dbReference type="OrthoDB" id="9795626at2"/>
<gene>
    <name evidence="6" type="ORF">DFR58_13332</name>
</gene>
<dbReference type="RefSeq" id="WP_114299726.1">
    <property type="nucleotide sequence ID" value="NZ_QPJT01000033.1"/>
</dbReference>
<dbReference type="Gene3D" id="3.40.50.300">
    <property type="entry name" value="P-loop containing nucleotide triphosphate hydrolases"/>
    <property type="match status" value="2"/>
</dbReference>
<feature type="coiled-coil region" evidence="4">
    <location>
        <begin position="545"/>
        <end position="586"/>
    </location>
</feature>
<evidence type="ECO:0000256" key="1">
    <source>
        <dbReference type="ARBA" id="ARBA00006930"/>
    </source>
</evidence>
<keyword evidence="7" id="KW-1185">Reference proteome</keyword>
<keyword evidence="6" id="KW-0378">Hydrolase</keyword>
<dbReference type="Pfam" id="PF13476">
    <property type="entry name" value="AAA_23"/>
    <property type="match status" value="1"/>
</dbReference>
<comment type="subunit">
    <text evidence="2">Heterodimer of SbcC and SbcD.</text>
</comment>
<dbReference type="PANTHER" id="PTHR32114">
    <property type="entry name" value="ABC TRANSPORTER ABCH.3"/>
    <property type="match status" value="1"/>
</dbReference>
<evidence type="ECO:0000256" key="4">
    <source>
        <dbReference type="SAM" id="Coils"/>
    </source>
</evidence>
<dbReference type="GO" id="GO:0004527">
    <property type="term" value="F:exonuclease activity"/>
    <property type="evidence" value="ECO:0007669"/>
    <property type="project" value="UniProtKB-KW"/>
</dbReference>
<comment type="caution">
    <text evidence="6">The sequence shown here is derived from an EMBL/GenBank/DDBJ whole genome shotgun (WGS) entry which is preliminary data.</text>
</comment>
<name>A0A369AL96_9FIRM</name>
<dbReference type="Proteomes" id="UP000253034">
    <property type="component" value="Unassembled WGS sequence"/>
</dbReference>
<feature type="coiled-coil region" evidence="4">
    <location>
        <begin position="232"/>
        <end position="266"/>
    </location>
</feature>
<evidence type="ECO:0000256" key="2">
    <source>
        <dbReference type="ARBA" id="ARBA00011322"/>
    </source>
</evidence>
<feature type="coiled-coil region" evidence="4">
    <location>
        <begin position="957"/>
        <end position="984"/>
    </location>
</feature>
<feature type="coiled-coil region" evidence="4">
    <location>
        <begin position="793"/>
        <end position="892"/>
    </location>
</feature>
<dbReference type="SUPFAM" id="SSF52540">
    <property type="entry name" value="P-loop containing nucleoside triphosphate hydrolases"/>
    <property type="match status" value="1"/>
</dbReference>
<dbReference type="GO" id="GO:0006302">
    <property type="term" value="P:double-strand break repair"/>
    <property type="evidence" value="ECO:0007669"/>
    <property type="project" value="InterPro"/>
</dbReference>
<protein>
    <recommendedName>
        <fullName evidence="3">Nuclease SbcCD subunit C</fullName>
    </recommendedName>
</protein>
<comment type="similarity">
    <text evidence="1">Belongs to the SMC family. SbcC subfamily.</text>
</comment>
<feature type="coiled-coil region" evidence="4">
    <location>
        <begin position="458"/>
        <end position="506"/>
    </location>
</feature>
<evidence type="ECO:0000313" key="6">
    <source>
        <dbReference type="EMBL" id="RCX09893.1"/>
    </source>
</evidence>
<keyword evidence="6" id="KW-0269">Exonuclease</keyword>
<proteinExistence type="inferred from homology"/>
<sequence>MTSRMMRAGEVRGLRPKYLEIEGLQSFRQTQKIDFDCLSETGLFGIFGPTGSGKSTVLDAITLALFGEVNRAARGTQGIINTDCPNLRVSFIFDLLKNNIRRTYKIERVYKRKKGTQNSCEAKIVRLIEITLSGDIPIADKQGEVNEKIEELIGLRPEDFTRSAVLPQNKFQEFLMLEKAKKREMLERIFYLEEYGRQLTEKVSRKISEIRYRLSNIQGAISSLGDASDKTLIEAESRLEAARLDKEKADNKLKLTELKLNEAKELWIITEELNQYIKREEELLICKEETALKRQIYEASINADGLAYTIKKYRSACEIFEETCRRLEDADKSFDAVEKQQSEAQRLYEEIIKKARLEKPVLIERKAKLNHAMEELKGIAETEEQLKGLRDRYTVIKSSISVKSKAMEAVRLQMEAMDKKANEYRTEIEELKVDIDHKARVQSGISLENEVRAVKHNAEAARLKYQSLTAKLQENHEKSGELTEQRQKLQALFEELEKEKAGHEARKPYDRDSVMKEISVYHEIKNIYERLKSSHEYINGVKVKLEKINADIAAKKKDCAKALKEKEEKERELDELNRELEHFKRLYEMNTAHMLAKGLNDNEPCPVCGSLVHPQPAINGSDEGIREAESRLKEMQEKQLGADRRHREAEGRCIRLSEALSSMEAQAAEIAIELRGKESEFLSVAKSLPPELENLNPYQIRERLEEINEISKDKLEKIGKWEERLEILKGEGIKISEMLSEKKAEEKAKKAELSIYQEDEQQAKKTFEEWAQAYNDRLKELENFIKECKISGIASELKRIEENERRSERLQKMERGIQQDKKELAQQMEDMDREERELVKDLEETRIQGDALKHQRDERESKIRLITGDRNINELIREAEESIKDIENKESSIFKSLKDIEQKFNDIKTHKNMLSNQKEIYSQAVTEEAARLENMLEQKGFASSGEAEKALLPKEKQQALRAELDDYEKTERNVRAQKAILTEKLKGRSISREEWEEINSLYGLCIEEKEKSISLYERAKNIYNVVKENFTKWVTLDKELKEFNKRYELLEHIQKLLKGNSFIDFIAEERLKYIAAEATETLGLLTRYRYAIELDSESGFVIRDNFNGGFYRPVSSLSGGEIFLTALSLALALSKQVQLKGKSPLEFFFLDEGFGTLDGSLLDTVIDSLERLSNKDRVIGLISHVPELKNRITRRLIIEPPNMEGNGSKVKIEKA</sequence>
<dbReference type="GO" id="GO:0016887">
    <property type="term" value="F:ATP hydrolysis activity"/>
    <property type="evidence" value="ECO:0007669"/>
    <property type="project" value="InterPro"/>
</dbReference>
<dbReference type="AlphaFoldDB" id="A0A369AL96"/>
<dbReference type="Pfam" id="PF13558">
    <property type="entry name" value="SbcC_Walker_B"/>
    <property type="match status" value="1"/>
</dbReference>
<evidence type="ECO:0000256" key="3">
    <source>
        <dbReference type="ARBA" id="ARBA00013368"/>
    </source>
</evidence>
<reference evidence="6 7" key="1">
    <citation type="submission" date="2018-07" db="EMBL/GenBank/DDBJ databases">
        <title>Genomic Encyclopedia of Type Strains, Phase IV (KMG-IV): sequencing the most valuable type-strain genomes for metagenomic binning, comparative biology and taxonomic classification.</title>
        <authorList>
            <person name="Goeker M."/>
        </authorList>
    </citation>
    <scope>NUCLEOTIDE SEQUENCE [LARGE SCALE GENOMIC DNA]</scope>
    <source>
        <strain evidence="6 7">DSM 27016</strain>
    </source>
</reference>
<feature type="coiled-coil region" evidence="4">
    <location>
        <begin position="407"/>
        <end position="434"/>
    </location>
</feature>
<evidence type="ECO:0000259" key="5">
    <source>
        <dbReference type="Pfam" id="PF13476"/>
    </source>
</evidence>
<dbReference type="InterPro" id="IPR027417">
    <property type="entry name" value="P-loop_NTPase"/>
</dbReference>
<keyword evidence="6" id="KW-0540">Nuclease</keyword>
<accession>A0A369AL96</accession>
<feature type="coiled-coil region" evidence="4">
    <location>
        <begin position="618"/>
        <end position="680"/>
    </location>
</feature>
<dbReference type="InterPro" id="IPR038729">
    <property type="entry name" value="Rad50/SbcC_AAA"/>
</dbReference>
<feature type="domain" description="Rad50/SbcC-type AAA" evidence="5">
    <location>
        <begin position="19"/>
        <end position="279"/>
    </location>
</feature>